<sequence length="442" mass="50782">MIMRRGKIASALTFVCFLVFQSQGSAHSAHEGHGDKPHTHKFGNLEDIEDEDHIKLHLNDTIDLNITMDKEHSHFYYFNMHNLNGDSYIDGLEIAKGLTHSHDGEPFTPMADEELELMVDAIMADFDADGNGLVDYSEYNMAYSIFIHLFLASLFPLSSCQFPFYNDEKEQYYESKNFIKSSAFAVTRKGDYPVSQASHVPDLKQFLLKRRKQEELKKKRAKLAGLPTVAQRINENKQTKRFKQASRSSEDSDEIFRTNSRNLQNVEPFAKNETFFVTVPISIARHKNEENDICVVNAITKNCCNASLEAAIVEAYDEIRSNPQFVQCNLHRIVQSVQNTVEQRFGRQFEVVVSPTPFVSKSHQANSMHCELKLDGKYIVVYETPNQEEEIDLIDVRQFLSPHEPPDNFEPIAQEEMQRIRRKLNAETHSKKSTYLVYGPID</sequence>
<dbReference type="GO" id="GO:0005509">
    <property type="term" value="F:calcium ion binding"/>
    <property type="evidence" value="ECO:0007669"/>
    <property type="project" value="InterPro"/>
</dbReference>
<dbReference type="Gene3D" id="1.10.238.10">
    <property type="entry name" value="EF-hand"/>
    <property type="match status" value="1"/>
</dbReference>
<organism evidence="6 7">
    <name type="scientific">Bursaphelenchus xylophilus</name>
    <name type="common">Pinewood nematode worm</name>
    <name type="synonym">Aphelenchoides xylophilus</name>
    <dbReference type="NCBI Taxonomy" id="6326"/>
    <lineage>
        <taxon>Eukaryota</taxon>
        <taxon>Metazoa</taxon>
        <taxon>Ecdysozoa</taxon>
        <taxon>Nematoda</taxon>
        <taxon>Chromadorea</taxon>
        <taxon>Rhabditida</taxon>
        <taxon>Tylenchina</taxon>
        <taxon>Tylenchomorpha</taxon>
        <taxon>Aphelenchoidea</taxon>
        <taxon>Aphelenchoididae</taxon>
        <taxon>Bursaphelenchus</taxon>
    </lineage>
</organism>
<dbReference type="Pfam" id="PF04155">
    <property type="entry name" value="Ground-like"/>
    <property type="match status" value="1"/>
</dbReference>
<dbReference type="PROSITE" id="PS50222">
    <property type="entry name" value="EF_HAND_2"/>
    <property type="match status" value="1"/>
</dbReference>
<keyword evidence="3" id="KW-0106">Calcium</keyword>
<reference evidence="7" key="1">
    <citation type="submission" date="2016-11" db="UniProtKB">
        <authorList>
            <consortium name="WormBaseParasite"/>
        </authorList>
    </citation>
    <scope>IDENTIFICATION</scope>
</reference>
<feature type="domain" description="EF-hand" evidence="5">
    <location>
        <begin position="114"/>
        <end position="149"/>
    </location>
</feature>
<feature type="chain" id="PRO_5009305352" evidence="4">
    <location>
        <begin position="27"/>
        <end position="442"/>
    </location>
</feature>
<evidence type="ECO:0000313" key="6">
    <source>
        <dbReference type="Proteomes" id="UP000095284"/>
    </source>
</evidence>
<dbReference type="WBParaSite" id="BXY_0724200.1">
    <property type="protein sequence ID" value="BXY_0724200.1"/>
    <property type="gene ID" value="BXY_0724200"/>
</dbReference>
<evidence type="ECO:0000313" key="7">
    <source>
        <dbReference type="WBParaSite" id="BXY_0724200.1"/>
    </source>
</evidence>
<evidence type="ECO:0000256" key="3">
    <source>
        <dbReference type="ARBA" id="ARBA00022837"/>
    </source>
</evidence>
<name>A0A1I7S2L2_BURXY</name>
<proteinExistence type="predicted"/>
<dbReference type="SUPFAM" id="SSF47473">
    <property type="entry name" value="EF-hand"/>
    <property type="match status" value="1"/>
</dbReference>
<dbReference type="PROSITE" id="PS00018">
    <property type="entry name" value="EF_HAND_1"/>
    <property type="match status" value="1"/>
</dbReference>
<accession>A0A1I7S2L2</accession>
<keyword evidence="2" id="KW-0677">Repeat</keyword>
<feature type="signal peptide" evidence="4">
    <location>
        <begin position="1"/>
        <end position="26"/>
    </location>
</feature>
<evidence type="ECO:0000256" key="2">
    <source>
        <dbReference type="ARBA" id="ARBA00022737"/>
    </source>
</evidence>
<dbReference type="AlphaFoldDB" id="A0A1I7S2L2"/>
<dbReference type="PANTHER" id="PTHR23104">
    <property type="entry name" value="MULTIPLE COAGULATION FACTOR DEFICIENCY PROTEIN 2 NEURAL STEM CELL DERIVED NEURONAL SURVIVAL PROTEIN"/>
    <property type="match status" value="1"/>
</dbReference>
<evidence type="ECO:0000259" key="5">
    <source>
        <dbReference type="PROSITE" id="PS50222"/>
    </source>
</evidence>
<dbReference type="Proteomes" id="UP000095284">
    <property type="component" value="Unplaced"/>
</dbReference>
<dbReference type="Pfam" id="PF13499">
    <property type="entry name" value="EF-hand_7"/>
    <property type="match status" value="1"/>
</dbReference>
<evidence type="ECO:0000256" key="1">
    <source>
        <dbReference type="ARBA" id="ARBA00022729"/>
    </source>
</evidence>
<dbReference type="InterPro" id="IPR011992">
    <property type="entry name" value="EF-hand-dom_pair"/>
</dbReference>
<dbReference type="InterPro" id="IPR018247">
    <property type="entry name" value="EF_Hand_1_Ca_BS"/>
</dbReference>
<dbReference type="InterPro" id="IPR052110">
    <property type="entry name" value="MCFD2-like"/>
</dbReference>
<dbReference type="PANTHER" id="PTHR23104:SF12">
    <property type="entry name" value="EF-HAND DOMAIN-CONTAINING PROTEIN"/>
    <property type="match status" value="1"/>
</dbReference>
<evidence type="ECO:0000256" key="4">
    <source>
        <dbReference type="SAM" id="SignalP"/>
    </source>
</evidence>
<protein>
    <submittedName>
        <fullName evidence="7">EF-hand domain-containing protein</fullName>
    </submittedName>
</protein>
<dbReference type="InterPro" id="IPR002048">
    <property type="entry name" value="EF_hand_dom"/>
</dbReference>
<dbReference type="InterPro" id="IPR007284">
    <property type="entry name" value="Ground-like_dom"/>
</dbReference>
<keyword evidence="1 4" id="KW-0732">Signal</keyword>